<dbReference type="SUPFAM" id="SSF51905">
    <property type="entry name" value="FAD/NAD(P)-binding domain"/>
    <property type="match status" value="1"/>
</dbReference>
<feature type="domain" description="FAD-binding" evidence="1">
    <location>
        <begin position="3"/>
        <end position="331"/>
    </location>
</feature>
<dbReference type="InterPro" id="IPR036188">
    <property type="entry name" value="FAD/NAD-bd_sf"/>
</dbReference>
<comment type="caution">
    <text evidence="2">The sequence shown here is derived from an EMBL/GenBank/DDBJ whole genome shotgun (WGS) entry which is preliminary data.</text>
</comment>
<accession>A0A164J1E3</accession>
<dbReference type="STRING" id="455432.AWN90_04900"/>
<dbReference type="RefSeq" id="WP_067578072.1">
    <property type="nucleotide sequence ID" value="NZ_JABMCZ010000003.1"/>
</dbReference>
<dbReference type="PANTHER" id="PTHR46865:SF2">
    <property type="entry name" value="MONOOXYGENASE"/>
    <property type="match status" value="1"/>
</dbReference>
<dbReference type="OrthoDB" id="3356051at2"/>
<dbReference type="PANTHER" id="PTHR46865">
    <property type="entry name" value="OXIDOREDUCTASE-RELATED"/>
    <property type="match status" value="1"/>
</dbReference>
<dbReference type="Pfam" id="PF01494">
    <property type="entry name" value="FAD_binding_3"/>
    <property type="match status" value="1"/>
</dbReference>
<reference evidence="2 3" key="1">
    <citation type="submission" date="2016-04" db="EMBL/GenBank/DDBJ databases">
        <authorList>
            <person name="Evans L.H."/>
            <person name="Alamgir A."/>
            <person name="Owens N."/>
            <person name="Weber N.D."/>
            <person name="Virtaneva K."/>
            <person name="Barbian K."/>
            <person name="Babar A."/>
            <person name="Rosenke K."/>
        </authorList>
    </citation>
    <scope>NUCLEOTIDE SEQUENCE [LARGE SCALE GENOMIC DNA]</scope>
    <source>
        <strain evidence="2 3">IFM 0406</strain>
    </source>
</reference>
<sequence>MSKTKVLISGASVAGPALAHFLHRGGCEVTVVERAPEPRDSGYAVDFRGEALDVLADLGILEEVRAHETAMRDTLLLDETGAEVGRLPATAFAGELEVPKRELTRILHARTANDIDYRFGDAVTVLAQDDSGVSVEFDSGRSDRFDLVFGADGLYSGIRRLAFGPHADAVHHLGLSGAGFTTDNFLGLDHRGILQRANGTAVYLFSAADPARLTVSLTFATPSADLDRRDRADQEEALRSAFAEHGWEAPRLLRAMADADDFYFASTCQVHLPTWSRGRVALLGDAAYCAAPTSGAGTSQALIGARTLSRELLTPNTTHTTAFTTYESTLRPYITENQITGRTATLAFGGTTA</sequence>
<keyword evidence="3" id="KW-1185">Reference proteome</keyword>
<dbReference type="Proteomes" id="UP000076512">
    <property type="component" value="Unassembled WGS sequence"/>
</dbReference>
<name>A0A164J1E3_9NOCA</name>
<dbReference type="Gene3D" id="3.30.9.10">
    <property type="entry name" value="D-Amino Acid Oxidase, subunit A, domain 2"/>
    <property type="match status" value="1"/>
</dbReference>
<dbReference type="AlphaFoldDB" id="A0A164J1E3"/>
<dbReference type="GO" id="GO:0071949">
    <property type="term" value="F:FAD binding"/>
    <property type="evidence" value="ECO:0007669"/>
    <property type="project" value="InterPro"/>
</dbReference>
<protein>
    <submittedName>
        <fullName evidence="2">FAD-dependent oxidoreductase</fullName>
    </submittedName>
</protein>
<evidence type="ECO:0000313" key="2">
    <source>
        <dbReference type="EMBL" id="KZM69945.1"/>
    </source>
</evidence>
<evidence type="ECO:0000259" key="1">
    <source>
        <dbReference type="Pfam" id="PF01494"/>
    </source>
</evidence>
<proteinExistence type="predicted"/>
<dbReference type="PRINTS" id="PR00420">
    <property type="entry name" value="RNGMNOXGNASE"/>
</dbReference>
<organism evidence="2 3">
    <name type="scientific">Nocardia terpenica</name>
    <dbReference type="NCBI Taxonomy" id="455432"/>
    <lineage>
        <taxon>Bacteria</taxon>
        <taxon>Bacillati</taxon>
        <taxon>Actinomycetota</taxon>
        <taxon>Actinomycetes</taxon>
        <taxon>Mycobacteriales</taxon>
        <taxon>Nocardiaceae</taxon>
        <taxon>Nocardia</taxon>
    </lineage>
</organism>
<dbReference type="InterPro" id="IPR002938">
    <property type="entry name" value="FAD-bd"/>
</dbReference>
<gene>
    <name evidence="2" type="ORF">AWN90_04900</name>
</gene>
<evidence type="ECO:0000313" key="3">
    <source>
        <dbReference type="Proteomes" id="UP000076512"/>
    </source>
</evidence>
<dbReference type="InterPro" id="IPR051704">
    <property type="entry name" value="FAD_aromatic-hydroxylase"/>
</dbReference>
<dbReference type="Gene3D" id="3.50.50.60">
    <property type="entry name" value="FAD/NAD(P)-binding domain"/>
    <property type="match status" value="1"/>
</dbReference>
<dbReference type="EMBL" id="LWGR01000016">
    <property type="protein sequence ID" value="KZM69945.1"/>
    <property type="molecule type" value="Genomic_DNA"/>
</dbReference>